<protein>
    <recommendedName>
        <fullName evidence="1">Histone acetyltransferase type B catalytic subunit C-terminal domain-containing protein</fullName>
    </recommendedName>
</protein>
<dbReference type="PANTHER" id="PTHR12046">
    <property type="entry name" value="HISTONE ACETYLTRANSFERASE TYPE B CATALYTIC SUBUNIT"/>
    <property type="match status" value="1"/>
</dbReference>
<evidence type="ECO:0000259" key="1">
    <source>
        <dbReference type="Pfam" id="PF21183"/>
    </source>
</evidence>
<keyword evidence="3" id="KW-1185">Reference proteome</keyword>
<dbReference type="GO" id="GO:0000781">
    <property type="term" value="C:chromosome, telomeric region"/>
    <property type="evidence" value="ECO:0007669"/>
    <property type="project" value="GOC"/>
</dbReference>
<dbReference type="OrthoDB" id="10253098at2759"/>
<dbReference type="InterPro" id="IPR048776">
    <property type="entry name" value="HAT1_C"/>
</dbReference>
<dbReference type="AlphaFoldDB" id="A0A3P8CXG4"/>
<accession>A0A3P8CXG4</accession>
<dbReference type="EMBL" id="UZAN01002462">
    <property type="protein sequence ID" value="VDP26158.1"/>
    <property type="molecule type" value="Genomic_DNA"/>
</dbReference>
<dbReference type="GO" id="GO:0005634">
    <property type="term" value="C:nucleus"/>
    <property type="evidence" value="ECO:0007669"/>
    <property type="project" value="InterPro"/>
</dbReference>
<dbReference type="Pfam" id="PF21183">
    <property type="entry name" value="HAT1_C"/>
    <property type="match status" value="1"/>
</dbReference>
<evidence type="ECO:0000313" key="2">
    <source>
        <dbReference type="EMBL" id="VDP26158.1"/>
    </source>
</evidence>
<evidence type="ECO:0000313" key="3">
    <source>
        <dbReference type="Proteomes" id="UP000272942"/>
    </source>
</evidence>
<gene>
    <name evidence="2" type="ORF">ECPE_LOCUS649</name>
</gene>
<feature type="domain" description="Histone acetyltransferase type B catalytic subunit C-terminal" evidence="1">
    <location>
        <begin position="5"/>
        <end position="64"/>
    </location>
</feature>
<sequence length="157" mass="18727">MRRIRDFVDCKQCLENREIMETLGKKQHNGSVPMLDYQLFRERVKQHLKINRCQAKRVFEILQLYLLPRTEVALKRYRNALEKRISKFYERSRVDSMCGRTVDRRHQDNTPEGIRLFNEVAEKCFTTQLEEHVNADLEAYQVIVAKLDRDLGVPEIS</sequence>
<organism evidence="2 3">
    <name type="scientific">Echinostoma caproni</name>
    <dbReference type="NCBI Taxonomy" id="27848"/>
    <lineage>
        <taxon>Eukaryota</taxon>
        <taxon>Metazoa</taxon>
        <taxon>Spiralia</taxon>
        <taxon>Lophotrochozoa</taxon>
        <taxon>Platyhelminthes</taxon>
        <taxon>Trematoda</taxon>
        <taxon>Digenea</taxon>
        <taxon>Plagiorchiida</taxon>
        <taxon>Echinostomata</taxon>
        <taxon>Echinostomatoidea</taxon>
        <taxon>Echinostomatidae</taxon>
        <taxon>Echinostoma</taxon>
    </lineage>
</organism>
<reference evidence="2 3" key="1">
    <citation type="submission" date="2018-11" db="EMBL/GenBank/DDBJ databases">
        <authorList>
            <consortium name="Pathogen Informatics"/>
        </authorList>
    </citation>
    <scope>NUCLEOTIDE SEQUENCE [LARGE SCALE GENOMIC DNA]</scope>
    <source>
        <strain evidence="2 3">Egypt</strain>
    </source>
</reference>
<dbReference type="GO" id="GO:0031509">
    <property type="term" value="P:subtelomeric heterochromatin formation"/>
    <property type="evidence" value="ECO:0007669"/>
    <property type="project" value="InterPro"/>
</dbReference>
<name>A0A3P8CXG4_9TREM</name>
<proteinExistence type="predicted"/>
<dbReference type="Proteomes" id="UP000272942">
    <property type="component" value="Unassembled WGS sequence"/>
</dbReference>
<dbReference type="InterPro" id="IPR017380">
    <property type="entry name" value="Hist_AcTrfase_B-typ_cat-su"/>
</dbReference>
<dbReference type="GO" id="GO:0004402">
    <property type="term" value="F:histone acetyltransferase activity"/>
    <property type="evidence" value="ECO:0007669"/>
    <property type="project" value="InterPro"/>
</dbReference>